<evidence type="ECO:0000313" key="4">
    <source>
        <dbReference type="Proteomes" id="UP000198604"/>
    </source>
</evidence>
<dbReference type="PANTHER" id="PTHR41386:SF1">
    <property type="entry name" value="MEMBRANE PROTEIN"/>
    <property type="match status" value="1"/>
</dbReference>
<keyword evidence="2" id="KW-0812">Transmembrane</keyword>
<organism evidence="3 4">
    <name type="scientific">Streptococcus varani</name>
    <dbReference type="NCBI Taxonomy" id="1608583"/>
    <lineage>
        <taxon>Bacteria</taxon>
        <taxon>Bacillati</taxon>
        <taxon>Bacillota</taxon>
        <taxon>Bacilli</taxon>
        <taxon>Lactobacillales</taxon>
        <taxon>Streptococcaceae</taxon>
        <taxon>Streptococcus</taxon>
    </lineage>
</organism>
<keyword evidence="1" id="KW-0175">Coiled coil</keyword>
<keyword evidence="4" id="KW-1185">Reference proteome</keyword>
<gene>
    <name evidence="3" type="ORF">BN1356_01532</name>
</gene>
<name>A0A0E3WFB0_9STRE</name>
<sequence length="240" mass="27682">MTDQLYQDLISQKSYTILEGVFLSELDDSIFKLIQTDYPQAKESDFISYEGLTNYRMTHLKRMIEKANDQNKKIQDTVHASKMQETISAMDMHSQWNEKLTFGQKVADNVARFGGSWTFIISFILILAVWTFVNGIHLFGVGFDPYPFILLNLVLSTVAAIQAPLIMMSQNRASDYDRFQAKNDYDVNLKSEAEVRALNEKLDHLLNQDQADFLEIQKLQSEMLVSISIQLAELQKQHRK</sequence>
<feature type="coiled-coil region" evidence="1">
    <location>
        <begin position="57"/>
        <end position="84"/>
    </location>
</feature>
<feature type="transmembrane region" description="Helical" evidence="2">
    <location>
        <begin position="146"/>
        <end position="168"/>
    </location>
</feature>
<evidence type="ECO:0000256" key="1">
    <source>
        <dbReference type="SAM" id="Coils"/>
    </source>
</evidence>
<dbReference type="EMBL" id="CTEN01000003">
    <property type="protein sequence ID" value="CQR25188.1"/>
    <property type="molecule type" value="Genomic_DNA"/>
</dbReference>
<dbReference type="Pfam" id="PF06210">
    <property type="entry name" value="DUF1003"/>
    <property type="match status" value="1"/>
</dbReference>
<dbReference type="RefSeq" id="WP_093650758.1">
    <property type="nucleotide sequence ID" value="NZ_CTEN01000003.1"/>
</dbReference>
<protein>
    <submittedName>
        <fullName evidence="3">Acid-resistant locus arl7</fullName>
    </submittedName>
</protein>
<proteinExistence type="predicted"/>
<accession>A0A0E3WFB0</accession>
<reference evidence="4" key="1">
    <citation type="submission" date="2015-03" db="EMBL/GenBank/DDBJ databases">
        <authorList>
            <person name="Urmite Genomes"/>
        </authorList>
    </citation>
    <scope>NUCLEOTIDE SEQUENCE [LARGE SCALE GENOMIC DNA]</scope>
    <source>
        <strain evidence="4">FF10</strain>
    </source>
</reference>
<dbReference type="OrthoDB" id="9795736at2"/>
<keyword evidence="2" id="KW-0472">Membrane</keyword>
<evidence type="ECO:0000256" key="2">
    <source>
        <dbReference type="SAM" id="Phobius"/>
    </source>
</evidence>
<feature type="transmembrane region" description="Helical" evidence="2">
    <location>
        <begin position="119"/>
        <end position="140"/>
    </location>
</feature>
<dbReference type="PANTHER" id="PTHR41386">
    <property type="entry name" value="INTEGRAL MEMBRANE PROTEIN-RELATED"/>
    <property type="match status" value="1"/>
</dbReference>
<keyword evidence="2" id="KW-1133">Transmembrane helix</keyword>
<dbReference type="STRING" id="1608583.BN1356_01532"/>
<dbReference type="InterPro" id="IPR010406">
    <property type="entry name" value="DUF1003"/>
</dbReference>
<dbReference type="AlphaFoldDB" id="A0A0E3WFB0"/>
<evidence type="ECO:0000313" key="3">
    <source>
        <dbReference type="EMBL" id="CQR25188.1"/>
    </source>
</evidence>
<dbReference type="Proteomes" id="UP000198604">
    <property type="component" value="Unassembled WGS sequence"/>
</dbReference>